<name>A0A7T8HI60_CALRO</name>
<dbReference type="InterPro" id="IPR036964">
    <property type="entry name" value="RASGEF_cat_dom_sf"/>
</dbReference>
<dbReference type="PANTHER" id="PTHR23113:SF363">
    <property type="entry name" value="PROTEIN SON OF SEVENLESS"/>
    <property type="match status" value="1"/>
</dbReference>
<dbReference type="GO" id="GO:0005085">
    <property type="term" value="F:guanyl-nucleotide exchange factor activity"/>
    <property type="evidence" value="ECO:0007669"/>
    <property type="project" value="UniProtKB-KW"/>
</dbReference>
<proteinExistence type="predicted"/>
<dbReference type="SUPFAM" id="SSF48366">
    <property type="entry name" value="Ras GEF"/>
    <property type="match status" value="1"/>
</dbReference>
<dbReference type="InterPro" id="IPR001895">
    <property type="entry name" value="RASGEF_cat_dom"/>
</dbReference>
<dbReference type="InterPro" id="IPR023578">
    <property type="entry name" value="Ras_GEF_dom_sf"/>
</dbReference>
<organism evidence="5 6">
    <name type="scientific">Caligus rogercresseyi</name>
    <name type="common">Sea louse</name>
    <dbReference type="NCBI Taxonomy" id="217165"/>
    <lineage>
        <taxon>Eukaryota</taxon>
        <taxon>Metazoa</taxon>
        <taxon>Ecdysozoa</taxon>
        <taxon>Arthropoda</taxon>
        <taxon>Crustacea</taxon>
        <taxon>Multicrustacea</taxon>
        <taxon>Hexanauplia</taxon>
        <taxon>Copepoda</taxon>
        <taxon>Siphonostomatoida</taxon>
        <taxon>Caligidae</taxon>
        <taxon>Caligus</taxon>
    </lineage>
</organism>
<dbReference type="GO" id="GO:0007265">
    <property type="term" value="P:Ras protein signal transduction"/>
    <property type="evidence" value="ECO:0007669"/>
    <property type="project" value="TreeGrafter"/>
</dbReference>
<dbReference type="Proteomes" id="UP000595437">
    <property type="component" value="Chromosome 7"/>
</dbReference>
<feature type="domain" description="Ras-GEF" evidence="4">
    <location>
        <begin position="1"/>
        <end position="176"/>
    </location>
</feature>
<dbReference type="EMBL" id="CP045896">
    <property type="protein sequence ID" value="QQP50369.1"/>
    <property type="molecule type" value="Genomic_DNA"/>
</dbReference>
<dbReference type="GO" id="GO:0005886">
    <property type="term" value="C:plasma membrane"/>
    <property type="evidence" value="ECO:0007669"/>
    <property type="project" value="TreeGrafter"/>
</dbReference>
<dbReference type="PANTHER" id="PTHR23113">
    <property type="entry name" value="GUANINE NUCLEOTIDE EXCHANGE FACTOR"/>
    <property type="match status" value="1"/>
</dbReference>
<keyword evidence="6" id="KW-1185">Reference proteome</keyword>
<reference evidence="6" key="1">
    <citation type="submission" date="2021-01" db="EMBL/GenBank/DDBJ databases">
        <title>Caligus Genome Assembly.</title>
        <authorList>
            <person name="Gallardo-Escarate C."/>
        </authorList>
    </citation>
    <scope>NUCLEOTIDE SEQUENCE [LARGE SCALE GENOMIC DNA]</scope>
</reference>
<evidence type="ECO:0000259" key="4">
    <source>
        <dbReference type="PROSITE" id="PS50009"/>
    </source>
</evidence>
<dbReference type="InterPro" id="IPR008937">
    <property type="entry name" value="Ras-like_GEF"/>
</dbReference>
<dbReference type="Gene3D" id="1.10.840.10">
    <property type="entry name" value="Ras guanine-nucleotide exchange factors catalytic domain"/>
    <property type="match status" value="1"/>
</dbReference>
<dbReference type="SMART" id="SM00147">
    <property type="entry name" value="RasGEF"/>
    <property type="match status" value="1"/>
</dbReference>
<feature type="region of interest" description="Disordered" evidence="3">
    <location>
        <begin position="194"/>
        <end position="244"/>
    </location>
</feature>
<gene>
    <name evidence="5" type="ORF">FKW44_011357</name>
</gene>
<dbReference type="PROSITE" id="PS50009">
    <property type="entry name" value="RASGEF_CAT"/>
    <property type="match status" value="1"/>
</dbReference>
<evidence type="ECO:0000256" key="3">
    <source>
        <dbReference type="SAM" id="MobiDB-lite"/>
    </source>
</evidence>
<feature type="non-terminal residue" evidence="5">
    <location>
        <position position="1"/>
    </location>
</feature>
<dbReference type="Pfam" id="PF00617">
    <property type="entry name" value="RasGEF"/>
    <property type="match status" value="1"/>
</dbReference>
<dbReference type="AlphaFoldDB" id="A0A7T8HI60"/>
<dbReference type="OrthoDB" id="546434at2759"/>
<evidence type="ECO:0000256" key="2">
    <source>
        <dbReference type="PROSITE-ProRule" id="PRU00168"/>
    </source>
</evidence>
<evidence type="ECO:0000313" key="5">
    <source>
        <dbReference type="EMBL" id="QQP50369.1"/>
    </source>
</evidence>
<evidence type="ECO:0000256" key="1">
    <source>
        <dbReference type="ARBA" id="ARBA00022658"/>
    </source>
</evidence>
<sequence length="244" mass="28349">FTRNLEKLIVETENIDERGSLVQRILEIMLVLQEHNNFNGVLAITSALNSSAVHRLLLTKDEASSYIEDHFKIYWEKLRSINPPCVPFFGQYQTNILFLEEGNQDFLQPHKLINFSKRRKVAEIISEIQQYQNQPYCLSEVKRLKDYLETLEPFPEWSEKDITDHLWQNSITIEPQKVYEGKIRWKGLTLRSPGIKPKNLPGKNHPNPLPKIRTHSVRSDAAEDPSPITSPVYQSPLPDPPRLQ</sequence>
<evidence type="ECO:0000313" key="6">
    <source>
        <dbReference type="Proteomes" id="UP000595437"/>
    </source>
</evidence>
<feature type="non-terminal residue" evidence="5">
    <location>
        <position position="244"/>
    </location>
</feature>
<protein>
    <recommendedName>
        <fullName evidence="4">Ras-GEF domain-containing protein</fullName>
    </recommendedName>
</protein>
<keyword evidence="1 2" id="KW-0344">Guanine-nucleotide releasing factor</keyword>
<accession>A0A7T8HI60</accession>